<dbReference type="AlphaFoldDB" id="A0A0G4FNI9"/>
<proteinExistence type="predicted"/>
<name>A0A0G4FNI9_9ALVE</name>
<evidence type="ECO:0000256" key="1">
    <source>
        <dbReference type="SAM" id="MobiDB-lite"/>
    </source>
</evidence>
<reference evidence="2" key="1">
    <citation type="submission" date="2014-11" db="EMBL/GenBank/DDBJ databases">
        <authorList>
            <person name="Otto D Thomas"/>
            <person name="Naeem Raeece"/>
        </authorList>
    </citation>
    <scope>NUCLEOTIDE SEQUENCE</scope>
</reference>
<protein>
    <submittedName>
        <fullName evidence="2">Uncharacterized protein</fullName>
    </submittedName>
</protein>
<feature type="compositionally biased region" description="Basic and acidic residues" evidence="1">
    <location>
        <begin position="96"/>
        <end position="106"/>
    </location>
</feature>
<organism evidence="2">
    <name type="scientific">Chromera velia CCMP2878</name>
    <dbReference type="NCBI Taxonomy" id="1169474"/>
    <lineage>
        <taxon>Eukaryota</taxon>
        <taxon>Sar</taxon>
        <taxon>Alveolata</taxon>
        <taxon>Colpodellida</taxon>
        <taxon>Chromeraceae</taxon>
        <taxon>Chromera</taxon>
    </lineage>
</organism>
<feature type="region of interest" description="Disordered" evidence="1">
    <location>
        <begin position="96"/>
        <end position="133"/>
    </location>
</feature>
<evidence type="ECO:0000313" key="2">
    <source>
        <dbReference type="EMBL" id="CEM15601.1"/>
    </source>
</evidence>
<dbReference type="VEuPathDB" id="CryptoDB:Cvel_17866"/>
<sequence>MFRSDLLRNPQHEGGAEQGSVYLESLEALVALNFKKGSTNIPAKEEEVRERKFNEAIRDEWLQNICGQEVFRRAVLREEAKMVMDLGWRLTWKEKEAEKGKGKEGKNGSLSPSHSPPTAIKRVPKAPCFGKGF</sequence>
<accession>A0A0G4FNI9</accession>
<dbReference type="EMBL" id="CDMZ01000495">
    <property type="protein sequence ID" value="CEM15601.1"/>
    <property type="molecule type" value="Genomic_DNA"/>
</dbReference>
<dbReference type="PhylomeDB" id="A0A0G4FNI9"/>
<gene>
    <name evidence="2" type="ORF">Cvel_17866</name>
</gene>